<dbReference type="Pfam" id="PF02518">
    <property type="entry name" value="HATPase_c"/>
    <property type="match status" value="1"/>
</dbReference>
<evidence type="ECO:0000256" key="9">
    <source>
        <dbReference type="ARBA" id="ARBA00022989"/>
    </source>
</evidence>
<comment type="caution">
    <text evidence="16">The sequence shown here is derived from an EMBL/GenBank/DDBJ whole genome shotgun (WGS) entry which is preliminary data.</text>
</comment>
<dbReference type="SUPFAM" id="SSF103190">
    <property type="entry name" value="Sensory domain-like"/>
    <property type="match status" value="1"/>
</dbReference>
<keyword evidence="10" id="KW-0902">Two-component regulatory system</keyword>
<dbReference type="Proteomes" id="UP000482209">
    <property type="component" value="Unassembled WGS sequence"/>
</dbReference>
<evidence type="ECO:0000256" key="8">
    <source>
        <dbReference type="ARBA" id="ARBA00022777"/>
    </source>
</evidence>
<dbReference type="Pfam" id="PF00512">
    <property type="entry name" value="HisKA"/>
    <property type="match status" value="1"/>
</dbReference>
<keyword evidence="5" id="KW-1003">Cell membrane</keyword>
<dbReference type="Gene3D" id="1.10.287.130">
    <property type="match status" value="1"/>
</dbReference>
<dbReference type="PANTHER" id="PTHR45339">
    <property type="entry name" value="HYBRID SIGNAL TRANSDUCTION HISTIDINE KINASE J"/>
    <property type="match status" value="1"/>
</dbReference>
<dbReference type="Gene3D" id="3.30.450.20">
    <property type="entry name" value="PAS domain"/>
    <property type="match status" value="2"/>
</dbReference>
<dbReference type="CDD" id="cd18774">
    <property type="entry name" value="PDC2_HK_sensor"/>
    <property type="match status" value="1"/>
</dbReference>
<reference evidence="16 17" key="1">
    <citation type="submission" date="2019-08" db="EMBL/GenBank/DDBJ databases">
        <title>In-depth cultivation of the pig gut microbiome towards novel bacterial diversity and tailored functional studies.</title>
        <authorList>
            <person name="Wylensek D."/>
            <person name="Hitch T.C.A."/>
            <person name="Clavel T."/>
        </authorList>
    </citation>
    <scope>NUCLEOTIDE SEQUENCE [LARGE SCALE GENOMIC DNA]</scope>
    <source>
        <strain evidence="16 17">WCA-693-APC-MOT-I</strain>
    </source>
</reference>
<keyword evidence="13" id="KW-0472">Membrane</keyword>
<dbReference type="SUPFAM" id="SSF47384">
    <property type="entry name" value="Homodimeric domain of signal transducing histidine kinase"/>
    <property type="match status" value="1"/>
</dbReference>
<feature type="domain" description="Response regulatory" evidence="15">
    <location>
        <begin position="573"/>
        <end position="694"/>
    </location>
</feature>
<sequence>MRNFWEIIKKYRQFLIMQLLIFLGAIIIIYLTYMDTYQMMRKKTDTIGMNAVSSVAAYSITKIEQNKSTLETASITIESMCEQGADNEEIQEMLRKMSKNIKEHIDEGLGGFYGSFDNKLVTSSGWCPTGEYDLKKRPWNIAGKVIDDRIYIVNPYVDAQTGAVVVSLSKALNAGKDVLVVDVKSELFQQAIEEINLVSAGEVCIVSKDGTMVASQNPEEIGKNIHDVSEYPVDQIMEIVTKKNTEKGVYIEENRLTVFSKKICNGLYALILVDGGDLYHDIHLMMIKLLASFGLLVCIISISYTKVYENRLKAEQASEAKSNFLSNMSHEMRTPLNGIIGMQNLMKKADSLEDMKEYLDKASLSANQLLHVINDVLDMSRIESGKIVLEKEPVFREEVFSYVKEIMIPLAEEKQIKIAFIMEDEGEEAVILSDKKRNIQVLLNIVSNAIKYTESGGQIRCICRRKKIGENTLLVEEIVEDTGIGMSEEFLSRVFTPYEQEKTSYAQTGSGLGLVITKRLVELMGGTIRIDSKVGEGTKVSLRYEFELYKGECKSKNEEFKDDPEQKLYKEKRALVVEDNELNSEIACFILSSYGIITDIALDGREAVEKFRNSSCYYYDIIFMDIMMPTLNGIEATKIIRKLKRDDAGKVPIVAMTANAFAEDIHETLKNGMNAHISKPFTEKDFKQVLEKLL</sequence>
<dbReference type="EMBL" id="VUMT01000001">
    <property type="protein sequence ID" value="MSS62352.1"/>
    <property type="molecule type" value="Genomic_DNA"/>
</dbReference>
<dbReference type="PROSITE" id="PS50110">
    <property type="entry name" value="RESPONSE_REGULATORY"/>
    <property type="match status" value="1"/>
</dbReference>
<feature type="modified residue" description="4-aspartylphosphate" evidence="12">
    <location>
        <position position="625"/>
    </location>
</feature>
<comment type="function">
    <text evidence="11">May play the central regulatory role in sporulation. It may be an element of the effector pathway responsible for the activation of sporulation genes in response to nutritional stress. Spo0A may act in concert with spo0H (a sigma factor) to control the expression of some genes that are critical to the sporulation process.</text>
</comment>
<feature type="domain" description="Histidine kinase" evidence="14">
    <location>
        <begin position="327"/>
        <end position="548"/>
    </location>
</feature>
<dbReference type="InterPro" id="IPR029151">
    <property type="entry name" value="Sensor-like_sf"/>
</dbReference>
<keyword evidence="9 13" id="KW-1133">Transmembrane helix</keyword>
<evidence type="ECO:0000256" key="10">
    <source>
        <dbReference type="ARBA" id="ARBA00023012"/>
    </source>
</evidence>
<feature type="transmembrane region" description="Helical" evidence="13">
    <location>
        <begin position="14"/>
        <end position="33"/>
    </location>
</feature>
<dbReference type="CDD" id="cd17546">
    <property type="entry name" value="REC_hyHK_CKI1_RcsC-like"/>
    <property type="match status" value="1"/>
</dbReference>
<dbReference type="PANTHER" id="PTHR45339:SF5">
    <property type="entry name" value="HISTIDINE KINASE"/>
    <property type="match status" value="1"/>
</dbReference>
<dbReference type="InterPro" id="IPR003594">
    <property type="entry name" value="HATPase_dom"/>
</dbReference>
<evidence type="ECO:0000256" key="5">
    <source>
        <dbReference type="ARBA" id="ARBA00022475"/>
    </source>
</evidence>
<evidence type="ECO:0000256" key="4">
    <source>
        <dbReference type="ARBA" id="ARBA00018672"/>
    </source>
</evidence>
<evidence type="ECO:0000256" key="13">
    <source>
        <dbReference type="SAM" id="Phobius"/>
    </source>
</evidence>
<dbReference type="SMART" id="SM00388">
    <property type="entry name" value="HisKA"/>
    <property type="match status" value="1"/>
</dbReference>
<comment type="catalytic activity">
    <reaction evidence="1">
        <text>ATP + protein L-histidine = ADP + protein N-phospho-L-histidine.</text>
        <dbReference type="EC" id="2.7.13.3"/>
    </reaction>
</comment>
<dbReference type="GO" id="GO:0005886">
    <property type="term" value="C:plasma membrane"/>
    <property type="evidence" value="ECO:0007669"/>
    <property type="project" value="UniProtKB-SubCell"/>
</dbReference>
<dbReference type="SUPFAM" id="SSF55874">
    <property type="entry name" value="ATPase domain of HSP90 chaperone/DNA topoisomerase II/histidine kinase"/>
    <property type="match status" value="1"/>
</dbReference>
<dbReference type="PRINTS" id="PR00344">
    <property type="entry name" value="BCTRLSENSOR"/>
</dbReference>
<dbReference type="InterPro" id="IPR036890">
    <property type="entry name" value="HATPase_C_sf"/>
</dbReference>
<evidence type="ECO:0000256" key="3">
    <source>
        <dbReference type="ARBA" id="ARBA00012438"/>
    </source>
</evidence>
<dbReference type="InterPro" id="IPR011006">
    <property type="entry name" value="CheY-like_superfamily"/>
</dbReference>
<evidence type="ECO:0000259" key="15">
    <source>
        <dbReference type="PROSITE" id="PS50110"/>
    </source>
</evidence>
<dbReference type="InterPro" id="IPR001789">
    <property type="entry name" value="Sig_transdc_resp-reg_receiver"/>
</dbReference>
<dbReference type="CDD" id="cd18773">
    <property type="entry name" value="PDC1_HK_sensor"/>
    <property type="match status" value="1"/>
</dbReference>
<protein>
    <recommendedName>
        <fullName evidence="4">Stage 0 sporulation protein A homolog</fullName>
        <ecNumber evidence="3">2.7.13.3</ecNumber>
    </recommendedName>
</protein>
<evidence type="ECO:0000313" key="17">
    <source>
        <dbReference type="Proteomes" id="UP000482209"/>
    </source>
</evidence>
<evidence type="ECO:0000256" key="11">
    <source>
        <dbReference type="ARBA" id="ARBA00024867"/>
    </source>
</evidence>
<dbReference type="SUPFAM" id="SSF52172">
    <property type="entry name" value="CheY-like"/>
    <property type="match status" value="1"/>
</dbReference>
<evidence type="ECO:0000256" key="2">
    <source>
        <dbReference type="ARBA" id="ARBA00004651"/>
    </source>
</evidence>
<dbReference type="EC" id="2.7.13.3" evidence="3"/>
<evidence type="ECO:0000256" key="1">
    <source>
        <dbReference type="ARBA" id="ARBA00000085"/>
    </source>
</evidence>
<keyword evidence="8" id="KW-0418">Kinase</keyword>
<evidence type="ECO:0000259" key="14">
    <source>
        <dbReference type="PROSITE" id="PS50109"/>
    </source>
</evidence>
<dbReference type="PROSITE" id="PS50109">
    <property type="entry name" value="HIS_KIN"/>
    <property type="match status" value="1"/>
</dbReference>
<dbReference type="InterPro" id="IPR003661">
    <property type="entry name" value="HisK_dim/P_dom"/>
</dbReference>
<dbReference type="SMART" id="SM00387">
    <property type="entry name" value="HATPase_c"/>
    <property type="match status" value="1"/>
</dbReference>
<accession>A0A6L5XUI9</accession>
<dbReference type="Pfam" id="PF00072">
    <property type="entry name" value="Response_reg"/>
    <property type="match status" value="1"/>
</dbReference>
<dbReference type="InterPro" id="IPR005467">
    <property type="entry name" value="His_kinase_dom"/>
</dbReference>
<proteinExistence type="predicted"/>
<evidence type="ECO:0000313" key="16">
    <source>
        <dbReference type="EMBL" id="MSS62352.1"/>
    </source>
</evidence>
<comment type="subcellular location">
    <subcellularLocation>
        <location evidence="2">Cell membrane</location>
        <topology evidence="2">Multi-pass membrane protein</topology>
    </subcellularLocation>
</comment>
<dbReference type="GO" id="GO:0000155">
    <property type="term" value="F:phosphorelay sensor kinase activity"/>
    <property type="evidence" value="ECO:0007669"/>
    <property type="project" value="InterPro"/>
</dbReference>
<organism evidence="16 17">
    <name type="scientific">Velocimicrobium porci</name>
    <dbReference type="NCBI Taxonomy" id="2606634"/>
    <lineage>
        <taxon>Bacteria</taxon>
        <taxon>Bacillati</taxon>
        <taxon>Bacillota</taxon>
        <taxon>Clostridia</taxon>
        <taxon>Lachnospirales</taxon>
        <taxon>Lachnospiraceae</taxon>
        <taxon>Velocimicrobium</taxon>
    </lineage>
</organism>
<keyword evidence="17" id="KW-1185">Reference proteome</keyword>
<keyword evidence="8" id="KW-0808">Transferase</keyword>
<dbReference type="CDD" id="cd00082">
    <property type="entry name" value="HisKA"/>
    <property type="match status" value="1"/>
</dbReference>
<dbReference type="SMART" id="SM00448">
    <property type="entry name" value="REC"/>
    <property type="match status" value="1"/>
</dbReference>
<dbReference type="Gene3D" id="3.40.50.2300">
    <property type="match status" value="1"/>
</dbReference>
<dbReference type="InterPro" id="IPR004358">
    <property type="entry name" value="Sig_transdc_His_kin-like_C"/>
</dbReference>
<evidence type="ECO:0000256" key="12">
    <source>
        <dbReference type="PROSITE-ProRule" id="PRU00169"/>
    </source>
</evidence>
<dbReference type="Gene3D" id="3.30.565.10">
    <property type="entry name" value="Histidine kinase-like ATPase, C-terminal domain"/>
    <property type="match status" value="1"/>
</dbReference>
<keyword evidence="6 12" id="KW-0597">Phosphoprotein</keyword>
<dbReference type="InterPro" id="IPR036097">
    <property type="entry name" value="HisK_dim/P_sf"/>
</dbReference>
<name>A0A6L5XUI9_9FIRM</name>
<gene>
    <name evidence="16" type="ORF">FYJ58_00390</name>
</gene>
<keyword evidence="7 13" id="KW-0812">Transmembrane</keyword>
<dbReference type="AlphaFoldDB" id="A0A6L5XUI9"/>
<dbReference type="RefSeq" id="WP_154515568.1">
    <property type="nucleotide sequence ID" value="NZ_VUMT01000001.1"/>
</dbReference>
<evidence type="ECO:0000256" key="7">
    <source>
        <dbReference type="ARBA" id="ARBA00022692"/>
    </source>
</evidence>
<evidence type="ECO:0000256" key="6">
    <source>
        <dbReference type="ARBA" id="ARBA00022553"/>
    </source>
</evidence>